<reference evidence="1" key="2">
    <citation type="submission" date="2020-11" db="EMBL/GenBank/DDBJ databases">
        <authorList>
            <person name="McCartney M.A."/>
            <person name="Auch B."/>
            <person name="Kono T."/>
            <person name="Mallez S."/>
            <person name="Becker A."/>
            <person name="Gohl D.M."/>
            <person name="Silverstein K.A.T."/>
            <person name="Koren S."/>
            <person name="Bechman K.B."/>
            <person name="Herman A."/>
            <person name="Abrahante J.E."/>
            <person name="Garbe J."/>
        </authorList>
    </citation>
    <scope>NUCLEOTIDE SEQUENCE</scope>
    <source>
        <strain evidence="1">Duluth1</strain>
        <tissue evidence="1">Whole animal</tissue>
    </source>
</reference>
<accession>A0A9D4QWT3</accession>
<gene>
    <name evidence="1" type="ORF">DPMN_088765</name>
</gene>
<name>A0A9D4QWT3_DREPO</name>
<keyword evidence="2" id="KW-1185">Reference proteome</keyword>
<sequence>MERKRRGCGEKLLVKGENTKKPADWRNFLTNYENKQQLVKIMCKSWESDENASKLEGMKFILVCEGEAFQFTTRDGETT</sequence>
<protein>
    <submittedName>
        <fullName evidence="1">Uncharacterized protein</fullName>
    </submittedName>
</protein>
<proteinExistence type="predicted"/>
<comment type="caution">
    <text evidence="1">The sequence shown here is derived from an EMBL/GenBank/DDBJ whole genome shotgun (WGS) entry which is preliminary data.</text>
</comment>
<organism evidence="1 2">
    <name type="scientific">Dreissena polymorpha</name>
    <name type="common">Zebra mussel</name>
    <name type="synonym">Mytilus polymorpha</name>
    <dbReference type="NCBI Taxonomy" id="45954"/>
    <lineage>
        <taxon>Eukaryota</taxon>
        <taxon>Metazoa</taxon>
        <taxon>Spiralia</taxon>
        <taxon>Lophotrochozoa</taxon>
        <taxon>Mollusca</taxon>
        <taxon>Bivalvia</taxon>
        <taxon>Autobranchia</taxon>
        <taxon>Heteroconchia</taxon>
        <taxon>Euheterodonta</taxon>
        <taxon>Imparidentia</taxon>
        <taxon>Neoheterodontei</taxon>
        <taxon>Myida</taxon>
        <taxon>Dreissenoidea</taxon>
        <taxon>Dreissenidae</taxon>
        <taxon>Dreissena</taxon>
    </lineage>
</organism>
<dbReference type="Proteomes" id="UP000828390">
    <property type="component" value="Unassembled WGS sequence"/>
</dbReference>
<evidence type="ECO:0000313" key="2">
    <source>
        <dbReference type="Proteomes" id="UP000828390"/>
    </source>
</evidence>
<reference evidence="1" key="1">
    <citation type="journal article" date="2019" name="bioRxiv">
        <title>The Genome of the Zebra Mussel, Dreissena polymorpha: A Resource for Invasive Species Research.</title>
        <authorList>
            <person name="McCartney M.A."/>
            <person name="Auch B."/>
            <person name="Kono T."/>
            <person name="Mallez S."/>
            <person name="Zhang Y."/>
            <person name="Obille A."/>
            <person name="Becker A."/>
            <person name="Abrahante J.E."/>
            <person name="Garbe J."/>
            <person name="Badalamenti J.P."/>
            <person name="Herman A."/>
            <person name="Mangelson H."/>
            <person name="Liachko I."/>
            <person name="Sullivan S."/>
            <person name="Sone E.D."/>
            <person name="Koren S."/>
            <person name="Silverstein K.A.T."/>
            <person name="Beckman K.B."/>
            <person name="Gohl D.M."/>
        </authorList>
    </citation>
    <scope>NUCLEOTIDE SEQUENCE</scope>
    <source>
        <strain evidence="1">Duluth1</strain>
        <tissue evidence="1">Whole animal</tissue>
    </source>
</reference>
<evidence type="ECO:0000313" key="1">
    <source>
        <dbReference type="EMBL" id="KAH3846464.1"/>
    </source>
</evidence>
<dbReference type="AlphaFoldDB" id="A0A9D4QWT3"/>
<dbReference type="EMBL" id="JAIWYP010000003">
    <property type="protein sequence ID" value="KAH3846464.1"/>
    <property type="molecule type" value="Genomic_DNA"/>
</dbReference>